<keyword evidence="3 5" id="KW-0479">Metal-binding</keyword>
<dbReference type="PANTHER" id="PTHR24305">
    <property type="entry name" value="CYTOCHROME P450"/>
    <property type="match status" value="1"/>
</dbReference>
<dbReference type="InterPro" id="IPR050121">
    <property type="entry name" value="Cytochrome_P450_monoxygenase"/>
</dbReference>
<keyword evidence="2 5" id="KW-0349">Heme</keyword>
<dbReference type="InterPro" id="IPR002401">
    <property type="entry name" value="Cyt_P450_E_grp-I"/>
</dbReference>
<sequence length="825" mass="91490">MVALSPLDKLMPRGYVRQIFCFPSTHAHVIDTLKKGLKGVANDVPYLLSGILTSEDRKNVSLSDPYQTLEDLCYEQDLSDTIDYAPPLPNPAPVCRVAVSLVKGGFILCVAVHHCTTDITGFGALLKIWASHCRTGTSAGAGFNPSWLNRQALVERHDAHNATAPTSMPKLLHVREPDEYARLAGPAPPPSDLTTGIFFFPQTKLQALKYAVNEHIASRDSMGWVSSGDILTTLLWSATLAAEQDASTSESDVVANRKNTNTIGIPVNFRSRLNLPLPPNYLGAAFLMTATAVSRADLISLAAESHYSNDHGRLNPTLIERLAEIASTIRASLRKVDEQSVRDVLSFLNSAPSDHPPITLGPRHDGISLVSWADQGVYKLEWGDAIGRIPSGPNGEDGGLESDRVSKAYTYGNSVRNNVDNVFTARNKDVHRAKRRMIAPALSERAVKSFEPTMEDNINVYLKGILEASQASQPVNMSERVQYLALDIVTKLSFGYPLDTQTKKENRFVPKALAFGLYRGNIWHHMYFLSRLWVHDVFDWIFFENRVKYSRLLDKMIRSRVARGPNSERDFYSFISELGTDPVNVRKGELWWEAHFLVVAGSDTTMTAISAAVFYLSRNPECYKKLVQEIRSTFTSAQDVKIGPQLASCHYLRACINEALRMAPPVPGTLWRSQDPNDNQPLVIDGHVIPKGTLFGVSAYAIHHNEAYFPDPFKFKPERWLEGHTPASKLAHAAFAAFSVGSRSCPGKPMAYLESSLVLAKTLWYFDFEAAPGDLAGIGGGKEGGPSGRTRPEEFQLEDIFTAKHDGPYLVFRSRGEHWKDFEQV</sequence>
<comment type="cofactor">
    <cofactor evidence="1 5">
        <name>heme</name>
        <dbReference type="ChEBI" id="CHEBI:30413"/>
    </cofactor>
</comment>
<evidence type="ECO:0000256" key="4">
    <source>
        <dbReference type="ARBA" id="ARBA00023004"/>
    </source>
</evidence>
<dbReference type="Gene3D" id="3.30.559.10">
    <property type="entry name" value="Chloramphenicol acetyltransferase-like domain"/>
    <property type="match status" value="2"/>
</dbReference>
<evidence type="ECO:0000313" key="7">
    <source>
        <dbReference type="Proteomes" id="UP001369815"/>
    </source>
</evidence>
<proteinExistence type="predicted"/>
<organism evidence="6 7">
    <name type="scientific">Daldinia eschscholtzii</name>
    <dbReference type="NCBI Taxonomy" id="292717"/>
    <lineage>
        <taxon>Eukaryota</taxon>
        <taxon>Fungi</taxon>
        <taxon>Dikarya</taxon>
        <taxon>Ascomycota</taxon>
        <taxon>Pezizomycotina</taxon>
        <taxon>Sordariomycetes</taxon>
        <taxon>Xylariomycetidae</taxon>
        <taxon>Xylariales</taxon>
        <taxon>Hypoxylaceae</taxon>
        <taxon>Daldinia</taxon>
    </lineage>
</organism>
<dbReference type="Proteomes" id="UP001369815">
    <property type="component" value="Unassembled WGS sequence"/>
</dbReference>
<dbReference type="PANTHER" id="PTHR24305:SF226">
    <property type="entry name" value="CYTOCHROME P450 MONOOXYGENASE"/>
    <property type="match status" value="1"/>
</dbReference>
<dbReference type="GO" id="GO:0005506">
    <property type="term" value="F:iron ion binding"/>
    <property type="evidence" value="ECO:0007669"/>
    <property type="project" value="InterPro"/>
</dbReference>
<dbReference type="PRINTS" id="PR00385">
    <property type="entry name" value="P450"/>
</dbReference>
<keyword evidence="4 5" id="KW-0408">Iron</keyword>
<reference evidence="6 7" key="1">
    <citation type="journal article" date="2024" name="Front Chem Biol">
        <title>Unveiling the potential of Daldinia eschscholtzii MFLUCC 19-0629 through bioactivity and bioinformatics studies for enhanced sustainable agriculture production.</title>
        <authorList>
            <person name="Brooks S."/>
            <person name="Weaver J.A."/>
            <person name="Klomchit A."/>
            <person name="Alharthi S.A."/>
            <person name="Onlamun T."/>
            <person name="Nurani R."/>
            <person name="Vong T.K."/>
            <person name="Alberti F."/>
            <person name="Greco C."/>
        </authorList>
    </citation>
    <scope>NUCLEOTIDE SEQUENCE [LARGE SCALE GENOMIC DNA]</scope>
    <source>
        <strain evidence="6">MFLUCC 19-0629</strain>
    </source>
</reference>
<keyword evidence="7" id="KW-1185">Reference proteome</keyword>
<protein>
    <recommendedName>
        <fullName evidence="8">Cytochrome P450</fullName>
    </recommendedName>
</protein>
<feature type="binding site" description="axial binding residue" evidence="5">
    <location>
        <position position="745"/>
    </location>
    <ligand>
        <name>heme</name>
        <dbReference type="ChEBI" id="CHEBI:30413"/>
    </ligand>
    <ligandPart>
        <name>Fe</name>
        <dbReference type="ChEBI" id="CHEBI:18248"/>
    </ligandPart>
</feature>
<name>A0AAX6MZI3_9PEZI</name>
<evidence type="ECO:0008006" key="8">
    <source>
        <dbReference type="Google" id="ProtNLM"/>
    </source>
</evidence>
<dbReference type="EMBL" id="JBANMG010000001">
    <property type="protein sequence ID" value="KAK6957926.1"/>
    <property type="molecule type" value="Genomic_DNA"/>
</dbReference>
<dbReference type="InterPro" id="IPR017972">
    <property type="entry name" value="Cyt_P450_CS"/>
</dbReference>
<dbReference type="PRINTS" id="PR00463">
    <property type="entry name" value="EP450I"/>
</dbReference>
<evidence type="ECO:0000256" key="5">
    <source>
        <dbReference type="PIRSR" id="PIRSR602401-1"/>
    </source>
</evidence>
<dbReference type="InterPro" id="IPR001128">
    <property type="entry name" value="Cyt_P450"/>
</dbReference>
<evidence type="ECO:0000256" key="2">
    <source>
        <dbReference type="ARBA" id="ARBA00022617"/>
    </source>
</evidence>
<dbReference type="GO" id="GO:0020037">
    <property type="term" value="F:heme binding"/>
    <property type="evidence" value="ECO:0007669"/>
    <property type="project" value="InterPro"/>
</dbReference>
<dbReference type="GO" id="GO:0004497">
    <property type="term" value="F:monooxygenase activity"/>
    <property type="evidence" value="ECO:0007669"/>
    <property type="project" value="InterPro"/>
</dbReference>
<dbReference type="InterPro" id="IPR023213">
    <property type="entry name" value="CAT-like_dom_sf"/>
</dbReference>
<gene>
    <name evidence="6" type="ORF">Daesc_000716</name>
</gene>
<evidence type="ECO:0000313" key="6">
    <source>
        <dbReference type="EMBL" id="KAK6957926.1"/>
    </source>
</evidence>
<evidence type="ECO:0000256" key="3">
    <source>
        <dbReference type="ARBA" id="ARBA00022723"/>
    </source>
</evidence>
<dbReference type="Gene3D" id="1.10.630.10">
    <property type="entry name" value="Cytochrome P450"/>
    <property type="match status" value="1"/>
</dbReference>
<dbReference type="AlphaFoldDB" id="A0AAX6MZI3"/>
<dbReference type="InterPro" id="IPR036396">
    <property type="entry name" value="Cyt_P450_sf"/>
</dbReference>
<dbReference type="GO" id="GO:0016705">
    <property type="term" value="F:oxidoreductase activity, acting on paired donors, with incorporation or reduction of molecular oxygen"/>
    <property type="evidence" value="ECO:0007669"/>
    <property type="project" value="InterPro"/>
</dbReference>
<dbReference type="Pfam" id="PF02458">
    <property type="entry name" value="Transferase"/>
    <property type="match status" value="1"/>
</dbReference>
<dbReference type="PROSITE" id="PS00086">
    <property type="entry name" value="CYTOCHROME_P450"/>
    <property type="match status" value="1"/>
</dbReference>
<dbReference type="SUPFAM" id="SSF48264">
    <property type="entry name" value="Cytochrome P450"/>
    <property type="match status" value="1"/>
</dbReference>
<dbReference type="Pfam" id="PF00067">
    <property type="entry name" value="p450"/>
    <property type="match status" value="1"/>
</dbReference>
<evidence type="ECO:0000256" key="1">
    <source>
        <dbReference type="ARBA" id="ARBA00001971"/>
    </source>
</evidence>
<accession>A0AAX6MZI3</accession>
<comment type="caution">
    <text evidence="6">The sequence shown here is derived from an EMBL/GenBank/DDBJ whole genome shotgun (WGS) entry which is preliminary data.</text>
</comment>